<evidence type="ECO:0000313" key="2">
    <source>
        <dbReference type="EMBL" id="CAG9290716.1"/>
    </source>
</evidence>
<gene>
    <name evidence="2" type="ORF">PTTT1_LOCUS45672</name>
</gene>
<accession>A0A8J9X7X8</accession>
<proteinExistence type="predicted"/>
<keyword evidence="1" id="KW-0732">Signal</keyword>
<name>A0A8J9X7X8_PHATR</name>
<dbReference type="Proteomes" id="UP000836788">
    <property type="component" value="Chromosome 5"/>
</dbReference>
<dbReference type="AlphaFoldDB" id="A0A8J9X7X8"/>
<sequence length="237" mass="26889">MKRRLLSLTSAFRMLHFLLKCETAVSWEEERQPTPYPNSFRIPFFTNVSDDSDDRATVSGMLYYDWTIRSQRVDHGAGSYECVHFYNALDEPCSLFFTPSGMYRVLPDNNKTTLPCCLDLPGVGAPAPTWAESANGSYHGMVYEEYSERLAYQWTFNQVDSRNLVVDRSSAFHTALEVAEGSYTGRPLTFTFPGRAQGRQDYHFTVELMYIGPLAKSIFDLPDNCARTLCQDSSTLG</sequence>
<organism evidence="2">
    <name type="scientific">Phaeodactylum tricornutum</name>
    <name type="common">Diatom</name>
    <dbReference type="NCBI Taxonomy" id="2850"/>
    <lineage>
        <taxon>Eukaryota</taxon>
        <taxon>Sar</taxon>
        <taxon>Stramenopiles</taxon>
        <taxon>Ochrophyta</taxon>
        <taxon>Bacillariophyta</taxon>
        <taxon>Bacillariophyceae</taxon>
        <taxon>Bacillariophycidae</taxon>
        <taxon>Naviculales</taxon>
        <taxon>Phaeodactylaceae</taxon>
        <taxon>Phaeodactylum</taxon>
    </lineage>
</organism>
<feature type="chain" id="PRO_5035471803" evidence="1">
    <location>
        <begin position="27"/>
        <end position="237"/>
    </location>
</feature>
<dbReference type="EMBL" id="OU594946">
    <property type="protein sequence ID" value="CAG9290716.1"/>
    <property type="molecule type" value="Genomic_DNA"/>
</dbReference>
<reference evidence="2" key="1">
    <citation type="submission" date="2022-02" db="EMBL/GenBank/DDBJ databases">
        <authorList>
            <person name="Giguere J D."/>
        </authorList>
    </citation>
    <scope>NUCLEOTIDE SEQUENCE</scope>
    <source>
        <strain evidence="2">CCAP 1055/1</strain>
    </source>
</reference>
<protein>
    <submittedName>
        <fullName evidence="2">Uncharacterized protein</fullName>
    </submittedName>
</protein>
<feature type="signal peptide" evidence="1">
    <location>
        <begin position="1"/>
        <end position="26"/>
    </location>
</feature>
<evidence type="ECO:0000256" key="1">
    <source>
        <dbReference type="SAM" id="SignalP"/>
    </source>
</evidence>